<organism evidence="3 4">
    <name type="scientific">Streptomyces nitrosporeus</name>
    <dbReference type="NCBI Taxonomy" id="28894"/>
    <lineage>
        <taxon>Bacteria</taxon>
        <taxon>Bacillati</taxon>
        <taxon>Actinomycetota</taxon>
        <taxon>Actinomycetes</taxon>
        <taxon>Kitasatosporales</taxon>
        <taxon>Streptomycetaceae</taxon>
        <taxon>Streptomyces</taxon>
    </lineage>
</organism>
<name>A0A5J6FK78_9ACTN</name>
<dbReference type="PANTHER" id="PTHR21180:SF32">
    <property type="entry name" value="ENDONUCLEASE_EXONUCLEASE_PHOSPHATASE FAMILY DOMAIN-CONTAINING PROTEIN 1"/>
    <property type="match status" value="1"/>
</dbReference>
<gene>
    <name evidence="3" type="ORF">CP967_23430</name>
</gene>
<dbReference type="Proteomes" id="UP000326178">
    <property type="component" value="Chromosome"/>
</dbReference>
<dbReference type="GO" id="GO:0015627">
    <property type="term" value="C:type II protein secretion system complex"/>
    <property type="evidence" value="ECO:0007669"/>
    <property type="project" value="TreeGrafter"/>
</dbReference>
<protein>
    <submittedName>
        <fullName evidence="3">ComEA family DNA-binding protein</fullName>
    </submittedName>
</protein>
<proteinExistence type="predicted"/>
<feature type="domain" description="Soluble ligand binding" evidence="2">
    <location>
        <begin position="84"/>
        <end position="138"/>
    </location>
</feature>
<evidence type="ECO:0000313" key="3">
    <source>
        <dbReference type="EMBL" id="QEU76712.1"/>
    </source>
</evidence>
<dbReference type="InterPro" id="IPR051675">
    <property type="entry name" value="Endo/Exo/Phosphatase_dom_1"/>
</dbReference>
<evidence type="ECO:0000313" key="4">
    <source>
        <dbReference type="Proteomes" id="UP000326178"/>
    </source>
</evidence>
<reference evidence="3 4" key="1">
    <citation type="submission" date="2017-09" db="EMBL/GenBank/DDBJ databases">
        <authorList>
            <person name="Lee N."/>
            <person name="Cho B.-K."/>
        </authorList>
    </citation>
    <scope>NUCLEOTIDE SEQUENCE [LARGE SCALE GENOMIC DNA]</scope>
    <source>
        <strain evidence="3 4">ATCC 12769</strain>
    </source>
</reference>
<dbReference type="Gene3D" id="1.10.150.320">
    <property type="entry name" value="Photosystem II 12 kDa extrinsic protein"/>
    <property type="match status" value="1"/>
</dbReference>
<dbReference type="InterPro" id="IPR019554">
    <property type="entry name" value="Soluble_ligand-bd"/>
</dbReference>
<dbReference type="PANTHER" id="PTHR21180">
    <property type="entry name" value="ENDONUCLEASE/EXONUCLEASE/PHOSPHATASE FAMILY DOMAIN-CONTAINING PROTEIN 1"/>
    <property type="match status" value="1"/>
</dbReference>
<dbReference type="Pfam" id="PF10531">
    <property type="entry name" value="SLBB"/>
    <property type="match status" value="1"/>
</dbReference>
<dbReference type="Gene3D" id="3.10.560.10">
    <property type="entry name" value="Outer membrane lipoprotein wza domain like"/>
    <property type="match status" value="1"/>
</dbReference>
<dbReference type="EMBL" id="CP023702">
    <property type="protein sequence ID" value="QEU76712.1"/>
    <property type="molecule type" value="Genomic_DNA"/>
</dbReference>
<dbReference type="AlphaFoldDB" id="A0A5J6FK78"/>
<dbReference type="GO" id="GO:0015628">
    <property type="term" value="P:protein secretion by the type II secretion system"/>
    <property type="evidence" value="ECO:0007669"/>
    <property type="project" value="TreeGrafter"/>
</dbReference>
<keyword evidence="4" id="KW-1185">Reference proteome</keyword>
<dbReference type="GO" id="GO:0003677">
    <property type="term" value="F:DNA binding"/>
    <property type="evidence" value="ECO:0007669"/>
    <property type="project" value="UniProtKB-KW"/>
</dbReference>
<keyword evidence="3" id="KW-0238">DNA-binding</keyword>
<feature type="compositionally biased region" description="Gly residues" evidence="1">
    <location>
        <begin position="150"/>
        <end position="163"/>
    </location>
</feature>
<evidence type="ECO:0000259" key="2">
    <source>
        <dbReference type="Pfam" id="PF10531"/>
    </source>
</evidence>
<accession>A0A5J6FK78</accession>
<dbReference type="SUPFAM" id="SSF47781">
    <property type="entry name" value="RuvA domain 2-like"/>
    <property type="match status" value="1"/>
</dbReference>
<dbReference type="InterPro" id="IPR010994">
    <property type="entry name" value="RuvA_2-like"/>
</dbReference>
<sequence>MWIQLRCGLEPKSLAALAVVLVVAAVFAGTHFWSARPQAVRVPEPVVEAVTGLAGASAPVDLPAGPSPAAVPFAMASAPGAHIVVDVSGKVLRPGIQELPPGSRVADALRAAGGVREGADTTGLNRARVLTDGEQVVVGVPGAQPAQAGPAGGTGGSAGGGRAGPVAPISLNAATPEQLETLPGVGPVLAGHIIDYRTEHGGYRSVDQLREVSGIGDRRFAELRPLVRP</sequence>
<dbReference type="KEGG" id="snk:CP967_23430"/>
<dbReference type="OrthoDB" id="9758724at2"/>
<dbReference type="Pfam" id="PF12836">
    <property type="entry name" value="HHH_3"/>
    <property type="match status" value="1"/>
</dbReference>
<feature type="region of interest" description="Disordered" evidence="1">
    <location>
        <begin position="143"/>
        <end position="163"/>
    </location>
</feature>
<evidence type="ECO:0000256" key="1">
    <source>
        <dbReference type="SAM" id="MobiDB-lite"/>
    </source>
</evidence>